<dbReference type="AlphaFoldDB" id="A0A1L7I0Y8"/>
<gene>
    <name evidence="2" type="ORF">GRFL_0546</name>
</gene>
<evidence type="ECO:0000313" key="3">
    <source>
        <dbReference type="Proteomes" id="UP000186230"/>
    </source>
</evidence>
<keyword evidence="1" id="KW-0812">Transmembrane</keyword>
<evidence type="ECO:0008006" key="4">
    <source>
        <dbReference type="Google" id="ProtNLM"/>
    </source>
</evidence>
<reference evidence="2 3" key="1">
    <citation type="submission" date="2016-07" db="EMBL/GenBank/DDBJ databases">
        <title>Multi-omics approach to identify versatile polysaccharide utilization systems of a marine flavobacterium Gramella flava.</title>
        <authorList>
            <person name="Tang K."/>
        </authorList>
    </citation>
    <scope>NUCLEOTIDE SEQUENCE [LARGE SCALE GENOMIC DNA]</scope>
    <source>
        <strain evidence="2 3">JLT2011</strain>
    </source>
</reference>
<dbReference type="OrthoDB" id="5524812at2"/>
<protein>
    <recommendedName>
        <fullName evidence="4">DoxX family protein</fullName>
    </recommendedName>
</protein>
<dbReference type="Proteomes" id="UP000186230">
    <property type="component" value="Chromosome"/>
</dbReference>
<evidence type="ECO:0000313" key="2">
    <source>
        <dbReference type="EMBL" id="APU67270.1"/>
    </source>
</evidence>
<feature type="transmembrane region" description="Helical" evidence="1">
    <location>
        <begin position="168"/>
        <end position="186"/>
    </location>
</feature>
<dbReference type="STRING" id="1229726.GRFL_0546"/>
<accession>A0A1L7I0Y8</accession>
<name>A0A1L7I0Y8_9FLAO</name>
<dbReference type="KEGG" id="gfl:GRFL_0546"/>
<keyword evidence="1" id="KW-1133">Transmembrane helix</keyword>
<dbReference type="RefSeq" id="WP_083643168.1">
    <property type="nucleotide sequence ID" value="NZ_AMRU01000003.1"/>
</dbReference>
<sequence length="240" mass="27489">MNILSSFEQFHGDIRRNKWMRFFTTFLRIALAYAFLMAGLTKVIGERFTSLSNNHPMGHYLEALYHTGFYYTFIGVAQMLAGLLLLVPRTALLGAILYFPIILNICILSYAVRFEGSVLTTPLMVLANLYLICWDFHRWKYVLPHRPTTIKAAFPEIYSQTNRFPFKFLTMILVTLVIVVGLIFTMSQKANMPRNSFPECLTQCPDSSNPEACKSFCECIHENGNSLENCLEAYGTKFSK</sequence>
<organism evidence="2 3">
    <name type="scientific">Christiangramia flava JLT2011</name>
    <dbReference type="NCBI Taxonomy" id="1229726"/>
    <lineage>
        <taxon>Bacteria</taxon>
        <taxon>Pseudomonadati</taxon>
        <taxon>Bacteroidota</taxon>
        <taxon>Flavobacteriia</taxon>
        <taxon>Flavobacteriales</taxon>
        <taxon>Flavobacteriaceae</taxon>
        <taxon>Christiangramia</taxon>
    </lineage>
</organism>
<feature type="transmembrane region" description="Helical" evidence="1">
    <location>
        <begin position="25"/>
        <end position="44"/>
    </location>
</feature>
<evidence type="ECO:0000256" key="1">
    <source>
        <dbReference type="SAM" id="Phobius"/>
    </source>
</evidence>
<feature type="transmembrane region" description="Helical" evidence="1">
    <location>
        <begin position="64"/>
        <end position="85"/>
    </location>
</feature>
<dbReference type="EMBL" id="CP016359">
    <property type="protein sequence ID" value="APU67270.1"/>
    <property type="molecule type" value="Genomic_DNA"/>
</dbReference>
<keyword evidence="1" id="KW-0472">Membrane</keyword>
<keyword evidence="3" id="KW-1185">Reference proteome</keyword>
<proteinExistence type="predicted"/>
<feature type="transmembrane region" description="Helical" evidence="1">
    <location>
        <begin position="92"/>
        <end position="112"/>
    </location>
</feature>